<evidence type="ECO:0000256" key="3">
    <source>
        <dbReference type="ARBA" id="ARBA00022576"/>
    </source>
</evidence>
<dbReference type="GO" id="GO:0008483">
    <property type="term" value="F:transaminase activity"/>
    <property type="evidence" value="ECO:0007669"/>
    <property type="project" value="UniProtKB-KW"/>
</dbReference>
<dbReference type="CDD" id="cd07377">
    <property type="entry name" value="WHTH_GntR"/>
    <property type="match status" value="1"/>
</dbReference>
<dbReference type="EMBL" id="CP098755">
    <property type="protein sequence ID" value="USG66168.1"/>
    <property type="molecule type" value="Genomic_DNA"/>
</dbReference>
<organism evidence="9 10">
    <name type="scientific">Brevibacillus ruminantium</name>
    <dbReference type="NCBI Taxonomy" id="2950604"/>
    <lineage>
        <taxon>Bacteria</taxon>
        <taxon>Bacillati</taxon>
        <taxon>Bacillota</taxon>
        <taxon>Bacilli</taxon>
        <taxon>Bacillales</taxon>
        <taxon>Paenibacillaceae</taxon>
        <taxon>Brevibacillus</taxon>
    </lineage>
</organism>
<keyword evidence="3 9" id="KW-0032">Aminotransferase</keyword>
<comment type="similarity">
    <text evidence="2">In the C-terminal section; belongs to the class-I pyridoxal-phosphate-dependent aminotransferase family.</text>
</comment>
<dbReference type="InterPro" id="IPR015421">
    <property type="entry name" value="PyrdxlP-dep_Trfase_major"/>
</dbReference>
<dbReference type="Pfam" id="PF00392">
    <property type="entry name" value="GntR"/>
    <property type="match status" value="1"/>
</dbReference>
<keyword evidence="5" id="KW-0805">Transcription regulation</keyword>
<name>A0ABY4WGL0_9BACL</name>
<dbReference type="RefSeq" id="WP_251873259.1">
    <property type="nucleotide sequence ID" value="NZ_CP098755.1"/>
</dbReference>
<keyword evidence="3 9" id="KW-0808">Transferase</keyword>
<proteinExistence type="inferred from homology"/>
<keyword evidence="6" id="KW-0238">DNA-binding</keyword>
<evidence type="ECO:0000256" key="4">
    <source>
        <dbReference type="ARBA" id="ARBA00022898"/>
    </source>
</evidence>
<dbReference type="SUPFAM" id="SSF46785">
    <property type="entry name" value="Winged helix' DNA-binding domain"/>
    <property type="match status" value="1"/>
</dbReference>
<sequence>MATKYAIIMSEIKKQVENGTLGPGKKLPSVRELSERYACSKNTIIQAYHELEKEHVIYSVPRSGHYVVNRLRPHPDGITSAIIDFLSAGPDHEVMPYLEFQHCINQAIDMYKDELFHYTDLAGIQPLRLQVSRYLQNLQVFSPPERVFVTSGVQQALHILIPMPFPNGKRNILVEQPTYFGMIESAQLQNVTTFGIDLTMDGLDFDRLEFFFRHQEIKFFYTVPRFHNPLGHSYTNEEKKRIVRLAQKYDVYIVEDDFLGELDPNPKSDPLFSYDPDGRVIYLKSFSKIMLPGLRVAVTVLPTIMTNTFLRYKFSTDFMTSALSQGALEIYIKSGMLQGHLKRIKVLYHKKMQLLLAACEQHLPPDVVYTQPASGFYSTIFLPGHVKARRLAELLQQKNIYVDDARRMFLPEFQRDDMIRLSISQVSEHQIEQGVKEIGRCIRFLLGKRDSPSQLSTAWL</sequence>
<dbReference type="InterPro" id="IPR004839">
    <property type="entry name" value="Aminotransferase_I/II_large"/>
</dbReference>
<dbReference type="Gene3D" id="1.10.10.10">
    <property type="entry name" value="Winged helix-like DNA-binding domain superfamily/Winged helix DNA-binding domain"/>
    <property type="match status" value="1"/>
</dbReference>
<evidence type="ECO:0000256" key="1">
    <source>
        <dbReference type="ARBA" id="ARBA00001933"/>
    </source>
</evidence>
<accession>A0ABY4WGL0</accession>
<keyword evidence="7" id="KW-0804">Transcription</keyword>
<protein>
    <submittedName>
        <fullName evidence="9">PLP-dependent aminotransferase family protein</fullName>
    </submittedName>
</protein>
<dbReference type="Proteomes" id="UP001056500">
    <property type="component" value="Chromosome"/>
</dbReference>
<evidence type="ECO:0000313" key="9">
    <source>
        <dbReference type="EMBL" id="USG66168.1"/>
    </source>
</evidence>
<dbReference type="Pfam" id="PF00155">
    <property type="entry name" value="Aminotran_1_2"/>
    <property type="match status" value="1"/>
</dbReference>
<evidence type="ECO:0000259" key="8">
    <source>
        <dbReference type="PROSITE" id="PS50949"/>
    </source>
</evidence>
<dbReference type="CDD" id="cd00609">
    <property type="entry name" value="AAT_like"/>
    <property type="match status" value="1"/>
</dbReference>
<dbReference type="InterPro" id="IPR015424">
    <property type="entry name" value="PyrdxlP-dep_Trfase"/>
</dbReference>
<evidence type="ECO:0000256" key="7">
    <source>
        <dbReference type="ARBA" id="ARBA00023163"/>
    </source>
</evidence>
<comment type="cofactor">
    <cofactor evidence="1">
        <name>pyridoxal 5'-phosphate</name>
        <dbReference type="ChEBI" id="CHEBI:597326"/>
    </cofactor>
</comment>
<dbReference type="PANTHER" id="PTHR46577">
    <property type="entry name" value="HTH-TYPE TRANSCRIPTIONAL REGULATORY PROTEIN GABR"/>
    <property type="match status" value="1"/>
</dbReference>
<evidence type="ECO:0000256" key="2">
    <source>
        <dbReference type="ARBA" id="ARBA00005384"/>
    </source>
</evidence>
<dbReference type="InterPro" id="IPR036390">
    <property type="entry name" value="WH_DNA-bd_sf"/>
</dbReference>
<keyword evidence="4" id="KW-0663">Pyridoxal phosphate</keyword>
<feature type="domain" description="HTH gntR-type" evidence="8">
    <location>
        <begin position="2"/>
        <end position="70"/>
    </location>
</feature>
<dbReference type="SUPFAM" id="SSF53383">
    <property type="entry name" value="PLP-dependent transferases"/>
    <property type="match status" value="1"/>
</dbReference>
<evidence type="ECO:0000256" key="5">
    <source>
        <dbReference type="ARBA" id="ARBA00023015"/>
    </source>
</evidence>
<dbReference type="SMART" id="SM00345">
    <property type="entry name" value="HTH_GNTR"/>
    <property type="match status" value="1"/>
</dbReference>
<evidence type="ECO:0000313" key="10">
    <source>
        <dbReference type="Proteomes" id="UP001056500"/>
    </source>
</evidence>
<keyword evidence="10" id="KW-1185">Reference proteome</keyword>
<dbReference type="Gene3D" id="3.40.640.10">
    <property type="entry name" value="Type I PLP-dependent aspartate aminotransferase-like (Major domain)"/>
    <property type="match status" value="1"/>
</dbReference>
<reference evidence="9" key="1">
    <citation type="submission" date="2022-06" db="EMBL/GenBank/DDBJ databases">
        <title>Genome sequencing of Brevibacillus sp. BB3-R1.</title>
        <authorList>
            <person name="Heo J."/>
            <person name="Lee D."/>
            <person name="Won M."/>
            <person name="Han B.-H."/>
            <person name="Hong S.-B."/>
            <person name="Kwon S.-W."/>
        </authorList>
    </citation>
    <scope>NUCLEOTIDE SEQUENCE</scope>
    <source>
        <strain evidence="9">BB3-R1</strain>
    </source>
</reference>
<dbReference type="PANTHER" id="PTHR46577:SF1">
    <property type="entry name" value="HTH-TYPE TRANSCRIPTIONAL REGULATORY PROTEIN GABR"/>
    <property type="match status" value="1"/>
</dbReference>
<dbReference type="InterPro" id="IPR036388">
    <property type="entry name" value="WH-like_DNA-bd_sf"/>
</dbReference>
<dbReference type="InterPro" id="IPR000524">
    <property type="entry name" value="Tscrpt_reg_HTH_GntR"/>
</dbReference>
<dbReference type="PROSITE" id="PS50949">
    <property type="entry name" value="HTH_GNTR"/>
    <property type="match status" value="1"/>
</dbReference>
<gene>
    <name evidence="9" type="ORF">NDK47_02185</name>
</gene>
<evidence type="ECO:0000256" key="6">
    <source>
        <dbReference type="ARBA" id="ARBA00023125"/>
    </source>
</evidence>
<dbReference type="InterPro" id="IPR051446">
    <property type="entry name" value="HTH_trans_reg/aminotransferase"/>
</dbReference>